<dbReference type="InterPro" id="IPR003509">
    <property type="entry name" value="UPF0102_YraN-like"/>
</dbReference>
<dbReference type="Proteomes" id="UP000746741">
    <property type="component" value="Unassembled WGS sequence"/>
</dbReference>
<dbReference type="Proteomes" id="UP001138708">
    <property type="component" value="Unassembled WGS sequence"/>
</dbReference>
<dbReference type="PANTHER" id="PTHR34039:SF1">
    <property type="entry name" value="UPF0102 PROTEIN YRAN"/>
    <property type="match status" value="1"/>
</dbReference>
<evidence type="ECO:0000256" key="2">
    <source>
        <dbReference type="HAMAP-Rule" id="MF_00048"/>
    </source>
</evidence>
<dbReference type="Pfam" id="PF02021">
    <property type="entry name" value="UPF0102"/>
    <property type="match status" value="1"/>
</dbReference>
<evidence type="ECO:0000313" key="3">
    <source>
        <dbReference type="EMBL" id="MBR0658069.1"/>
    </source>
</evidence>
<evidence type="ECO:0000313" key="4">
    <source>
        <dbReference type="EMBL" id="NKE15402.1"/>
    </source>
</evidence>
<gene>
    <name evidence="4" type="ORF">GWK15_00455</name>
    <name evidence="3" type="ORF">GXW75_02315</name>
</gene>
<dbReference type="HAMAP" id="MF_00048">
    <property type="entry name" value="UPF0102"/>
    <property type="match status" value="1"/>
</dbReference>
<reference evidence="3" key="1">
    <citation type="submission" date="2020-01" db="EMBL/GenBank/DDBJ databases">
        <authorList>
            <person name="Rat A."/>
        </authorList>
    </citation>
    <scope>NUCLEOTIDE SEQUENCE</scope>
    <source>
        <strain evidence="3">LMG 31161</strain>
    </source>
</reference>
<evidence type="ECO:0000313" key="5">
    <source>
        <dbReference type="Proteomes" id="UP000746741"/>
    </source>
</evidence>
<evidence type="ECO:0000313" key="6">
    <source>
        <dbReference type="Proteomes" id="UP001138708"/>
    </source>
</evidence>
<protein>
    <recommendedName>
        <fullName evidence="2">UPF0102 protein GWK15_00455</fullName>
    </recommendedName>
</protein>
<dbReference type="Gene3D" id="3.40.1350.10">
    <property type="match status" value="1"/>
</dbReference>
<dbReference type="GO" id="GO:0003676">
    <property type="term" value="F:nucleic acid binding"/>
    <property type="evidence" value="ECO:0007669"/>
    <property type="project" value="InterPro"/>
</dbReference>
<dbReference type="RefSeq" id="WP_168037981.1">
    <property type="nucleotide sequence ID" value="NZ_JAAEDK010000004.1"/>
</dbReference>
<organism evidence="3 6">
    <name type="scientific">Neoroseomonas oryzicola</name>
    <dbReference type="NCBI Taxonomy" id="535904"/>
    <lineage>
        <taxon>Bacteria</taxon>
        <taxon>Pseudomonadati</taxon>
        <taxon>Pseudomonadota</taxon>
        <taxon>Alphaproteobacteria</taxon>
        <taxon>Acetobacterales</taxon>
        <taxon>Acetobacteraceae</taxon>
        <taxon>Neoroseomonas</taxon>
    </lineage>
</organism>
<dbReference type="SUPFAM" id="SSF52980">
    <property type="entry name" value="Restriction endonuclease-like"/>
    <property type="match status" value="1"/>
</dbReference>
<name>A0A9X9WCK9_9PROT</name>
<comment type="similarity">
    <text evidence="1 2">Belongs to the UPF0102 family.</text>
</comment>
<proteinExistence type="inferred from homology"/>
<comment type="caution">
    <text evidence="3">The sequence shown here is derived from an EMBL/GenBank/DDBJ whole genome shotgun (WGS) entry which is preliminary data.</text>
</comment>
<dbReference type="InterPro" id="IPR011335">
    <property type="entry name" value="Restrct_endonuc-II-like"/>
</dbReference>
<accession>A0A9X9WCK9</accession>
<dbReference type="PANTHER" id="PTHR34039">
    <property type="entry name" value="UPF0102 PROTEIN YRAN"/>
    <property type="match status" value="1"/>
</dbReference>
<dbReference type="AlphaFoldDB" id="A0A9X9WCK9"/>
<dbReference type="EMBL" id="JAAVUP010000001">
    <property type="protein sequence ID" value="NKE15402.1"/>
    <property type="molecule type" value="Genomic_DNA"/>
</dbReference>
<evidence type="ECO:0000256" key="1">
    <source>
        <dbReference type="ARBA" id="ARBA00006738"/>
    </source>
</evidence>
<dbReference type="InterPro" id="IPR011856">
    <property type="entry name" value="tRNA_endonuc-like_dom_sf"/>
</dbReference>
<reference evidence="4 5" key="2">
    <citation type="submission" date="2020-02" db="EMBL/GenBank/DDBJ databases">
        <authorList>
            <person name="Sun Q."/>
            <person name="Inoue M."/>
        </authorList>
    </citation>
    <scope>NUCLEOTIDE SEQUENCE [LARGE SCALE GENOMIC DNA]</scope>
    <source>
        <strain evidence="4 5">KCTC 22478</strain>
    </source>
</reference>
<keyword evidence="5" id="KW-1185">Reference proteome</keyword>
<dbReference type="EMBL" id="JAAEDK010000004">
    <property type="protein sequence ID" value="MBR0658069.1"/>
    <property type="molecule type" value="Genomic_DNA"/>
</dbReference>
<reference evidence="3" key="3">
    <citation type="journal article" date="2021" name="Syst. Appl. Microbiol.">
        <title>Roseomonas hellenica sp. nov., isolated from roots of wild-growing Alkanna tinctoria.</title>
        <authorList>
            <person name="Rat A."/>
            <person name="Naranjo H.D."/>
            <person name="Lebbe L."/>
            <person name="Cnockaert M."/>
            <person name="Krigas N."/>
            <person name="Grigoriadou K."/>
            <person name="Maloupa E."/>
            <person name="Willems A."/>
        </authorList>
    </citation>
    <scope>NUCLEOTIDE SEQUENCE</scope>
    <source>
        <strain evidence="3">LMG 31161</strain>
    </source>
</reference>
<sequence>MSGFGDTTRRLLRGRRAEAAGRGAEDVAAAALVRDGWKVLARRARTPAGELDLVAERDGLLAFVEVKARPSLTEAAFALGARQRMRLVAAAEWWVAANPGHGEAGMRFDVVIIAADGTARRIADAFRIGD</sequence>